<dbReference type="PANTHER" id="PTHR34236">
    <property type="entry name" value="DIMETHYL SULFOXIDE REDUCTASE TRANSCRIPTIONAL ACTIVATOR"/>
    <property type="match status" value="1"/>
</dbReference>
<accession>M0CMP1</accession>
<dbReference type="eggNOG" id="arCOG02276">
    <property type="taxonomic scope" value="Archaea"/>
</dbReference>
<proteinExistence type="predicted"/>
<evidence type="ECO:0000256" key="2">
    <source>
        <dbReference type="ARBA" id="ARBA00023163"/>
    </source>
</evidence>
<evidence type="ECO:0000259" key="3">
    <source>
        <dbReference type="Pfam" id="PF04967"/>
    </source>
</evidence>
<evidence type="ECO:0000259" key="4">
    <source>
        <dbReference type="Pfam" id="PF15915"/>
    </source>
</evidence>
<feature type="domain" description="Bacterioopsin transcriptional activator GAF and HTH associated" evidence="4">
    <location>
        <begin position="7"/>
        <end position="143"/>
    </location>
</feature>
<evidence type="ECO:0000256" key="1">
    <source>
        <dbReference type="ARBA" id="ARBA00023015"/>
    </source>
</evidence>
<evidence type="ECO:0000313" key="5">
    <source>
        <dbReference type="EMBL" id="ELZ23672.1"/>
    </source>
</evidence>
<dbReference type="STRING" id="797114.C475_15413"/>
<dbReference type="Gene3D" id="1.10.10.10">
    <property type="entry name" value="Winged helix-like DNA-binding domain superfamily/Winged helix DNA-binding domain"/>
    <property type="match status" value="1"/>
</dbReference>
<dbReference type="AlphaFoldDB" id="M0CMP1"/>
<dbReference type="Pfam" id="PF15915">
    <property type="entry name" value="BAT"/>
    <property type="match status" value="1"/>
</dbReference>
<comment type="caution">
    <text evidence="5">The sequence shown here is derived from an EMBL/GenBank/DDBJ whole genome shotgun (WGS) entry which is preliminary data.</text>
</comment>
<sequence>MSVIGDFTVPAASFALADALASHPETRIEADRQATHSPREVFPFLWVTGGDLDAFESAFRDAPAVETVSVAERTDDAAMFRIVWDEPFQELIHDMIDHHASILEASASEDTWSLRLRFAEERMVSSFREHFEETGRRFEVRSLWHPSDPHQREYGLTAEQYDALATAVRAGYFDVPRGASATELGERLDISGNAASQRVRRGSATLVRNALLLDEEAEGT</sequence>
<feature type="domain" description="HTH bat-type" evidence="3">
    <location>
        <begin position="156"/>
        <end position="206"/>
    </location>
</feature>
<dbReference type="InterPro" id="IPR036388">
    <property type="entry name" value="WH-like_DNA-bd_sf"/>
</dbReference>
<evidence type="ECO:0000313" key="6">
    <source>
        <dbReference type="Proteomes" id="UP000011626"/>
    </source>
</evidence>
<dbReference type="EMBL" id="AOIU01000033">
    <property type="protein sequence ID" value="ELZ23672.1"/>
    <property type="molecule type" value="Genomic_DNA"/>
</dbReference>
<gene>
    <name evidence="5" type="ORF">C475_15413</name>
</gene>
<keyword evidence="6" id="KW-1185">Reference proteome</keyword>
<name>M0CMP1_9EURY</name>
<dbReference type="RefSeq" id="WP_006884751.1">
    <property type="nucleotide sequence ID" value="NZ_AOIU01000033.1"/>
</dbReference>
<dbReference type="InterPro" id="IPR007050">
    <property type="entry name" value="HTH_bacterioopsin"/>
</dbReference>
<keyword evidence="1" id="KW-0805">Transcription regulation</keyword>
<dbReference type="OrthoDB" id="156233at2157"/>
<dbReference type="InterPro" id="IPR031803">
    <property type="entry name" value="BAT_GAF/HTH-assoc"/>
</dbReference>
<dbReference type="PANTHER" id="PTHR34236:SF1">
    <property type="entry name" value="DIMETHYL SULFOXIDE REDUCTASE TRANSCRIPTIONAL ACTIVATOR"/>
    <property type="match status" value="1"/>
</dbReference>
<dbReference type="Pfam" id="PF04967">
    <property type="entry name" value="HTH_10"/>
    <property type="match status" value="1"/>
</dbReference>
<organism evidence="5 6">
    <name type="scientific">Halosimplex carlsbadense 2-9-1</name>
    <dbReference type="NCBI Taxonomy" id="797114"/>
    <lineage>
        <taxon>Archaea</taxon>
        <taxon>Methanobacteriati</taxon>
        <taxon>Methanobacteriota</taxon>
        <taxon>Stenosarchaea group</taxon>
        <taxon>Halobacteria</taxon>
        <taxon>Halobacteriales</taxon>
        <taxon>Haloarculaceae</taxon>
        <taxon>Halosimplex</taxon>
    </lineage>
</organism>
<protein>
    <submittedName>
        <fullName evidence="5">Bacterio-opsin activator HTH domain-containing protein</fullName>
    </submittedName>
</protein>
<dbReference type="Proteomes" id="UP000011626">
    <property type="component" value="Unassembled WGS sequence"/>
</dbReference>
<keyword evidence="2" id="KW-0804">Transcription</keyword>
<reference evidence="5 6" key="1">
    <citation type="journal article" date="2014" name="PLoS Genet.">
        <title>Phylogenetically driven sequencing of extremely halophilic archaea reveals strategies for static and dynamic osmo-response.</title>
        <authorList>
            <person name="Becker E.A."/>
            <person name="Seitzer P.M."/>
            <person name="Tritt A."/>
            <person name="Larsen D."/>
            <person name="Krusor M."/>
            <person name="Yao A.I."/>
            <person name="Wu D."/>
            <person name="Madern D."/>
            <person name="Eisen J.A."/>
            <person name="Darling A.E."/>
            <person name="Facciotti M.T."/>
        </authorList>
    </citation>
    <scope>NUCLEOTIDE SEQUENCE [LARGE SCALE GENOMIC DNA]</scope>
    <source>
        <strain evidence="5 6">2-9-1</strain>
    </source>
</reference>